<evidence type="ECO:0000256" key="4">
    <source>
        <dbReference type="PROSITE-ProRule" id="PRU00146"/>
    </source>
</evidence>
<dbReference type="PROSITE" id="PS50016">
    <property type="entry name" value="ZF_PHD_2"/>
    <property type="match status" value="1"/>
</dbReference>
<dbReference type="SUPFAM" id="SSF57903">
    <property type="entry name" value="FYVE/PHD zinc finger"/>
    <property type="match status" value="1"/>
</dbReference>
<dbReference type="InterPro" id="IPR011011">
    <property type="entry name" value="Znf_FYVE_PHD"/>
</dbReference>
<feature type="domain" description="PHD-type" evidence="5">
    <location>
        <begin position="120"/>
        <end position="172"/>
    </location>
</feature>
<dbReference type="AlphaFoldDB" id="A0A250WUN2"/>
<evidence type="ECO:0000259" key="6">
    <source>
        <dbReference type="PROSITE" id="PS51038"/>
    </source>
</evidence>
<dbReference type="PROSITE" id="PS01359">
    <property type="entry name" value="ZF_PHD_1"/>
    <property type="match status" value="1"/>
</dbReference>
<dbReference type="InterPro" id="IPR019786">
    <property type="entry name" value="Zinc_finger_PHD-type_CS"/>
</dbReference>
<dbReference type="OrthoDB" id="436852at2759"/>
<dbReference type="PANTHER" id="PTHR46364">
    <property type="entry name" value="OS08G0421900 PROTEIN"/>
    <property type="match status" value="1"/>
</dbReference>
<dbReference type="InterPro" id="IPR013083">
    <property type="entry name" value="Znf_RING/FYVE/PHD"/>
</dbReference>
<accession>A0A250WUN2</accession>
<keyword evidence="3" id="KW-0862">Zinc</keyword>
<dbReference type="InterPro" id="IPR001025">
    <property type="entry name" value="BAH_dom"/>
</dbReference>
<dbReference type="InterPro" id="IPR019787">
    <property type="entry name" value="Znf_PHD-finger"/>
</dbReference>
<evidence type="ECO:0000256" key="3">
    <source>
        <dbReference type="ARBA" id="ARBA00022833"/>
    </source>
</evidence>
<sequence length="183" mass="21200">MPPRGSQKLEEIVQNDLHFKIGDACLINPERGMTLPFVMLKVVWYYRPEEALGGRKVFHGEKELFESDHEDEIHKDTIIGKCFVHSLRKYEDLAPVTESDFYSRFMYRPALKVFEPDQVPVFCLCEQPYNPDKVMINCTVCSDWFHPNCLGMTAEDVQNLADEFFCPSCTSEQPQTKRPKVAD</sequence>
<evidence type="ECO:0000259" key="5">
    <source>
        <dbReference type="PROSITE" id="PS50016"/>
    </source>
</evidence>
<keyword evidence="2 4" id="KW-0863">Zinc-finger</keyword>
<dbReference type="Gene3D" id="3.30.40.10">
    <property type="entry name" value="Zinc/RING finger domain, C3HC4 (zinc finger)"/>
    <property type="match status" value="1"/>
</dbReference>
<reference evidence="7 8" key="1">
    <citation type="submission" date="2017-08" db="EMBL/GenBank/DDBJ databases">
        <title>Acidophilic green algal genome provides insights into adaptation to an acidic environment.</title>
        <authorList>
            <person name="Hirooka S."/>
            <person name="Hirose Y."/>
            <person name="Kanesaki Y."/>
            <person name="Higuchi S."/>
            <person name="Fujiwara T."/>
            <person name="Onuma R."/>
            <person name="Era A."/>
            <person name="Ohbayashi R."/>
            <person name="Uzuka A."/>
            <person name="Nozaki H."/>
            <person name="Yoshikawa H."/>
            <person name="Miyagishima S.Y."/>
        </authorList>
    </citation>
    <scope>NUCLEOTIDE SEQUENCE [LARGE SCALE GENOMIC DNA]</scope>
    <source>
        <strain evidence="7 8">NIES-2499</strain>
    </source>
</reference>
<dbReference type="GO" id="GO:0003682">
    <property type="term" value="F:chromatin binding"/>
    <property type="evidence" value="ECO:0007669"/>
    <property type="project" value="InterPro"/>
</dbReference>
<dbReference type="SMART" id="SM00249">
    <property type="entry name" value="PHD"/>
    <property type="match status" value="1"/>
</dbReference>
<proteinExistence type="predicted"/>
<dbReference type="Pfam" id="PF00628">
    <property type="entry name" value="PHD"/>
    <property type="match status" value="1"/>
</dbReference>
<dbReference type="GO" id="GO:0008270">
    <property type="term" value="F:zinc ion binding"/>
    <property type="evidence" value="ECO:0007669"/>
    <property type="project" value="UniProtKB-KW"/>
</dbReference>
<keyword evidence="1" id="KW-0479">Metal-binding</keyword>
<dbReference type="Proteomes" id="UP000232323">
    <property type="component" value="Unassembled WGS sequence"/>
</dbReference>
<dbReference type="PROSITE" id="PS51038">
    <property type="entry name" value="BAH"/>
    <property type="match status" value="1"/>
</dbReference>
<evidence type="ECO:0000313" key="8">
    <source>
        <dbReference type="Proteomes" id="UP000232323"/>
    </source>
</evidence>
<evidence type="ECO:0000313" key="7">
    <source>
        <dbReference type="EMBL" id="GAX74260.1"/>
    </source>
</evidence>
<keyword evidence="8" id="KW-1185">Reference proteome</keyword>
<organism evidence="7 8">
    <name type="scientific">Chlamydomonas eustigma</name>
    <dbReference type="NCBI Taxonomy" id="1157962"/>
    <lineage>
        <taxon>Eukaryota</taxon>
        <taxon>Viridiplantae</taxon>
        <taxon>Chlorophyta</taxon>
        <taxon>core chlorophytes</taxon>
        <taxon>Chlorophyceae</taxon>
        <taxon>CS clade</taxon>
        <taxon>Chlamydomonadales</taxon>
        <taxon>Chlamydomonadaceae</taxon>
        <taxon>Chlamydomonas</taxon>
    </lineage>
</organism>
<evidence type="ECO:0008006" key="9">
    <source>
        <dbReference type="Google" id="ProtNLM"/>
    </source>
</evidence>
<dbReference type="EMBL" id="BEGY01000006">
    <property type="protein sequence ID" value="GAX74260.1"/>
    <property type="molecule type" value="Genomic_DNA"/>
</dbReference>
<dbReference type="InterPro" id="IPR001965">
    <property type="entry name" value="Znf_PHD"/>
</dbReference>
<feature type="domain" description="BAH" evidence="6">
    <location>
        <begin position="1"/>
        <end position="118"/>
    </location>
</feature>
<dbReference type="Pfam" id="PF01426">
    <property type="entry name" value="BAH"/>
    <property type="match status" value="1"/>
</dbReference>
<name>A0A250WUN2_9CHLO</name>
<comment type="caution">
    <text evidence="7">The sequence shown here is derived from an EMBL/GenBank/DDBJ whole genome shotgun (WGS) entry which is preliminary data.</text>
</comment>
<evidence type="ECO:0000256" key="2">
    <source>
        <dbReference type="ARBA" id="ARBA00022771"/>
    </source>
</evidence>
<dbReference type="SMART" id="SM00439">
    <property type="entry name" value="BAH"/>
    <property type="match status" value="1"/>
</dbReference>
<dbReference type="STRING" id="1157962.A0A250WUN2"/>
<gene>
    <name evidence="7" type="ORF">CEUSTIGMA_g1709.t1</name>
</gene>
<dbReference type="InterPro" id="IPR043151">
    <property type="entry name" value="BAH_sf"/>
</dbReference>
<evidence type="ECO:0000256" key="1">
    <source>
        <dbReference type="ARBA" id="ARBA00022723"/>
    </source>
</evidence>
<protein>
    <recommendedName>
        <fullName evidence="9">PHD-type domain-containing protein</fullName>
    </recommendedName>
</protein>
<dbReference type="Gene3D" id="2.30.30.490">
    <property type="match status" value="1"/>
</dbReference>